<sequence>MSFTESEDDSTGTVSIPLYPKSTLAYGETYRIVSLSTAKCIDATLTFAIPDEPTRLEKVSPVLSDDENSLDLSFEGRAFDSGVCTLTLEQAASNADLVVTHSRRRWNALLLNLNGRLGITKDNNAIIINPKAKQFTVPLSHLFKSISLQFTNSPCTSCKLILTAEHVNIGHNYDLNLATGETSNEEASQQIHHEAKATHNHVWTSGVIRLDNGATTIDWTQVPLPTVIEIKENFLRSDSTDEMKQQAAELCHTLRQLQSTSEGAQSIFISFPPFVEKNIMDGDVTREWLKRLGELKKGLRRTDGASLSLPPHHPRSMHCSVSIFLPLSELPSASSTPRMLKVGGCFCKNARKACGDGGREGSVESDCPTEKLVAFGLSFFFRSSRHRRNVPEFPLSSPFPLSLLPQVSCLFCRSIHAFVYIGTRKRDELI</sequence>
<protein>
    <submittedName>
        <fullName evidence="1">Uncharacterized protein</fullName>
    </submittedName>
</protein>
<gene>
    <name evidence="1" type="ORF">BLNAU_22259</name>
</gene>
<comment type="caution">
    <text evidence="1">The sequence shown here is derived from an EMBL/GenBank/DDBJ whole genome shotgun (WGS) entry which is preliminary data.</text>
</comment>
<dbReference type="Proteomes" id="UP001281761">
    <property type="component" value="Unassembled WGS sequence"/>
</dbReference>
<organism evidence="1 2">
    <name type="scientific">Blattamonas nauphoetae</name>
    <dbReference type="NCBI Taxonomy" id="2049346"/>
    <lineage>
        <taxon>Eukaryota</taxon>
        <taxon>Metamonada</taxon>
        <taxon>Preaxostyla</taxon>
        <taxon>Oxymonadida</taxon>
        <taxon>Blattamonas</taxon>
    </lineage>
</organism>
<evidence type="ECO:0000313" key="1">
    <source>
        <dbReference type="EMBL" id="KAK2942811.1"/>
    </source>
</evidence>
<reference evidence="1 2" key="1">
    <citation type="journal article" date="2022" name="bioRxiv">
        <title>Genomics of Preaxostyla Flagellates Illuminates Evolutionary Transitions and the Path Towards Mitochondrial Loss.</title>
        <authorList>
            <person name="Novak L.V.F."/>
            <person name="Treitli S.C."/>
            <person name="Pyrih J."/>
            <person name="Halakuc P."/>
            <person name="Pipaliya S.V."/>
            <person name="Vacek V."/>
            <person name="Brzon O."/>
            <person name="Soukal P."/>
            <person name="Eme L."/>
            <person name="Dacks J.B."/>
            <person name="Karnkowska A."/>
            <person name="Elias M."/>
            <person name="Hampl V."/>
        </authorList>
    </citation>
    <scope>NUCLEOTIDE SEQUENCE [LARGE SCALE GENOMIC DNA]</scope>
    <source>
        <strain evidence="1">NAU3</strain>
        <tissue evidence="1">Gut</tissue>
    </source>
</reference>
<keyword evidence="2" id="KW-1185">Reference proteome</keyword>
<evidence type="ECO:0000313" key="2">
    <source>
        <dbReference type="Proteomes" id="UP001281761"/>
    </source>
</evidence>
<dbReference type="EMBL" id="JARBJD010000381">
    <property type="protein sequence ID" value="KAK2942811.1"/>
    <property type="molecule type" value="Genomic_DNA"/>
</dbReference>
<name>A0ABQ9WTK3_9EUKA</name>
<proteinExistence type="predicted"/>
<accession>A0ABQ9WTK3</accession>